<dbReference type="InterPro" id="IPR020583">
    <property type="entry name" value="Inositol_monoP_metal-BS"/>
</dbReference>
<proteinExistence type="inferred from homology"/>
<dbReference type="RefSeq" id="WP_139986379.1">
    <property type="nucleotide sequence ID" value="NZ_DAMDJA010000184.1"/>
</dbReference>
<protein>
    <recommendedName>
        <fullName evidence="5">Histidinol-phosphatase</fullName>
        <ecNumber evidence="4">3.1.3.15</ecNumber>
    </recommendedName>
    <alternativeName>
        <fullName evidence="9">Histidinol-phosphate phosphatase</fullName>
    </alternativeName>
</protein>
<gene>
    <name evidence="14" type="ORF">FH969_05230</name>
</gene>
<evidence type="ECO:0000256" key="5">
    <source>
        <dbReference type="ARBA" id="ARBA00021697"/>
    </source>
</evidence>
<dbReference type="EMBL" id="VENP01000013">
    <property type="protein sequence ID" value="TNU75951.1"/>
    <property type="molecule type" value="Genomic_DNA"/>
</dbReference>
<evidence type="ECO:0000256" key="8">
    <source>
        <dbReference type="ARBA" id="ARBA00022842"/>
    </source>
</evidence>
<comment type="function">
    <text evidence="11">Catalyzes the dephosphorylation of histidinol-phosphate to histidinol, the direct precursor of histidine.</text>
</comment>
<dbReference type="PANTHER" id="PTHR43200:SF6">
    <property type="entry name" value="3'(2'),5'-BISPHOSPHATE NUCLEOTIDASE"/>
    <property type="match status" value="1"/>
</dbReference>
<dbReference type="PROSITE" id="PS00629">
    <property type="entry name" value="IMP_1"/>
    <property type="match status" value="1"/>
</dbReference>
<evidence type="ECO:0000256" key="9">
    <source>
        <dbReference type="ARBA" id="ARBA00033209"/>
    </source>
</evidence>
<comment type="similarity">
    <text evidence="3">Belongs to the inositol monophosphatase superfamily.</text>
</comment>
<dbReference type="InterPro" id="IPR000760">
    <property type="entry name" value="Inositol_monophosphatase-like"/>
</dbReference>
<dbReference type="EC" id="3.1.3.15" evidence="4"/>
<organism evidence="14 15">
    <name type="scientific">Miniimonas arenae</name>
    <dbReference type="NCBI Taxonomy" id="676201"/>
    <lineage>
        <taxon>Bacteria</taxon>
        <taxon>Bacillati</taxon>
        <taxon>Actinomycetota</taxon>
        <taxon>Actinomycetes</taxon>
        <taxon>Micrococcales</taxon>
        <taxon>Beutenbergiaceae</taxon>
        <taxon>Miniimonas</taxon>
    </lineage>
</organism>
<comment type="catalytic activity">
    <reaction evidence="10">
        <text>L-histidinol phosphate + H2O = L-histidinol + phosphate</text>
        <dbReference type="Rhea" id="RHEA:14465"/>
        <dbReference type="ChEBI" id="CHEBI:15377"/>
        <dbReference type="ChEBI" id="CHEBI:43474"/>
        <dbReference type="ChEBI" id="CHEBI:57699"/>
        <dbReference type="ChEBI" id="CHEBI:57980"/>
        <dbReference type="EC" id="3.1.3.15"/>
    </reaction>
</comment>
<dbReference type="Proteomes" id="UP000313849">
    <property type="component" value="Unassembled WGS sequence"/>
</dbReference>
<keyword evidence="6 12" id="KW-0479">Metal-binding</keyword>
<evidence type="ECO:0000256" key="12">
    <source>
        <dbReference type="PIRSR" id="PIRSR600760-2"/>
    </source>
</evidence>
<feature type="compositionally biased region" description="Low complexity" evidence="13">
    <location>
        <begin position="15"/>
        <end position="38"/>
    </location>
</feature>
<keyword evidence="15" id="KW-1185">Reference proteome</keyword>
<comment type="cofactor">
    <cofactor evidence="1 12">
        <name>Mg(2+)</name>
        <dbReference type="ChEBI" id="CHEBI:18420"/>
    </cofactor>
</comment>
<keyword evidence="7" id="KW-0378">Hydrolase</keyword>
<evidence type="ECO:0000256" key="6">
    <source>
        <dbReference type="ARBA" id="ARBA00022723"/>
    </source>
</evidence>
<dbReference type="Gene3D" id="3.40.190.80">
    <property type="match status" value="1"/>
</dbReference>
<evidence type="ECO:0000256" key="1">
    <source>
        <dbReference type="ARBA" id="ARBA00001946"/>
    </source>
</evidence>
<dbReference type="Gene3D" id="3.30.540.10">
    <property type="entry name" value="Fructose-1,6-Bisphosphatase, subunit A, domain 1"/>
    <property type="match status" value="1"/>
</dbReference>
<feature type="binding site" evidence="12">
    <location>
        <position position="255"/>
    </location>
    <ligand>
        <name>Mg(2+)</name>
        <dbReference type="ChEBI" id="CHEBI:18420"/>
        <label>1</label>
        <note>catalytic</note>
    </ligand>
</feature>
<feature type="binding site" evidence="12">
    <location>
        <position position="125"/>
    </location>
    <ligand>
        <name>Mg(2+)</name>
        <dbReference type="ChEBI" id="CHEBI:18420"/>
        <label>1</label>
        <note>catalytic</note>
    </ligand>
</feature>
<evidence type="ECO:0000256" key="7">
    <source>
        <dbReference type="ARBA" id="ARBA00022801"/>
    </source>
</evidence>
<evidence type="ECO:0000256" key="2">
    <source>
        <dbReference type="ARBA" id="ARBA00004970"/>
    </source>
</evidence>
<dbReference type="Pfam" id="PF00459">
    <property type="entry name" value="Inositol_P"/>
    <property type="match status" value="1"/>
</dbReference>
<evidence type="ECO:0000313" key="15">
    <source>
        <dbReference type="Proteomes" id="UP000313849"/>
    </source>
</evidence>
<feature type="binding site" evidence="12">
    <location>
        <position position="128"/>
    </location>
    <ligand>
        <name>Mg(2+)</name>
        <dbReference type="ChEBI" id="CHEBI:18420"/>
        <label>1</label>
        <note>catalytic</note>
    </ligand>
</feature>
<dbReference type="GO" id="GO:0000105">
    <property type="term" value="P:L-histidine biosynthetic process"/>
    <property type="evidence" value="ECO:0007669"/>
    <property type="project" value="TreeGrafter"/>
</dbReference>
<sequence>MTSPTDATPDASPDAGATRTAAGATQPGAPGGSAAPTAAPAGAYDGDLALALEVADALDALTSARFGALDLRVEAKPDATPVSDADTAAERIAREHLAVARPADSLLGEEYGGEVARTGRQWVIDPIDGTKNFVRGVPVWASLVALVDDGVARVGVVSAPALGRRWWAAHGSGAWRSVAGGAPQRLAVSAVADLADASVSYASLDGWRDRDLLPVFLDLLGSVWRTRAFGDFWSYVLLAEGSVDVATEPELALHDMAALVPIVQEAGGRFTSLAGVDGPFGGDALATNGLLHAEVLARLRG</sequence>
<dbReference type="GO" id="GO:0004401">
    <property type="term" value="F:histidinol-phosphatase activity"/>
    <property type="evidence" value="ECO:0007669"/>
    <property type="project" value="UniProtKB-EC"/>
</dbReference>
<feature type="region of interest" description="Disordered" evidence="13">
    <location>
        <begin position="1"/>
        <end position="38"/>
    </location>
</feature>
<dbReference type="OrthoDB" id="9772456at2"/>
<dbReference type="AlphaFoldDB" id="A0A5C5BCJ8"/>
<evidence type="ECO:0000256" key="11">
    <source>
        <dbReference type="ARBA" id="ARBA00053547"/>
    </source>
</evidence>
<evidence type="ECO:0000313" key="14">
    <source>
        <dbReference type="EMBL" id="TNU75951.1"/>
    </source>
</evidence>
<name>A0A5C5BCJ8_9MICO</name>
<dbReference type="SUPFAM" id="SSF56655">
    <property type="entry name" value="Carbohydrate phosphatase"/>
    <property type="match status" value="1"/>
</dbReference>
<feature type="binding site" evidence="12">
    <location>
        <position position="127"/>
    </location>
    <ligand>
        <name>Mg(2+)</name>
        <dbReference type="ChEBI" id="CHEBI:18420"/>
        <label>1</label>
        <note>catalytic</note>
    </ligand>
</feature>
<dbReference type="FunFam" id="3.30.540.10:FF:000003">
    <property type="entry name" value="Inositol-1-monophosphatase"/>
    <property type="match status" value="1"/>
</dbReference>
<dbReference type="PRINTS" id="PR00377">
    <property type="entry name" value="IMPHPHTASES"/>
</dbReference>
<feature type="binding site" evidence="12">
    <location>
        <position position="109"/>
    </location>
    <ligand>
        <name>Mg(2+)</name>
        <dbReference type="ChEBI" id="CHEBI:18420"/>
        <label>1</label>
        <note>catalytic</note>
    </ligand>
</feature>
<keyword evidence="8 12" id="KW-0460">Magnesium</keyword>
<dbReference type="GO" id="GO:0046872">
    <property type="term" value="F:metal ion binding"/>
    <property type="evidence" value="ECO:0007669"/>
    <property type="project" value="UniProtKB-KW"/>
</dbReference>
<dbReference type="PANTHER" id="PTHR43200">
    <property type="entry name" value="PHOSPHATASE"/>
    <property type="match status" value="1"/>
</dbReference>
<comment type="pathway">
    <text evidence="2">Amino-acid biosynthesis; L-histidine biosynthesis; L-histidine from 5-phospho-alpha-D-ribose 1-diphosphate: step 8/9.</text>
</comment>
<evidence type="ECO:0000256" key="10">
    <source>
        <dbReference type="ARBA" id="ARBA00049158"/>
    </source>
</evidence>
<reference evidence="14 15" key="1">
    <citation type="submission" date="2019-06" db="EMBL/GenBank/DDBJ databases">
        <title>Draft genome sequence of Miniimonas arenae KCTC 19750T isolated from sea sand.</title>
        <authorList>
            <person name="Park S.-J."/>
        </authorList>
    </citation>
    <scope>NUCLEOTIDE SEQUENCE [LARGE SCALE GENOMIC DNA]</scope>
    <source>
        <strain evidence="14 15">KCTC 19750</strain>
    </source>
</reference>
<comment type="caution">
    <text evidence="14">The sequence shown here is derived from an EMBL/GenBank/DDBJ whole genome shotgun (WGS) entry which is preliminary data.</text>
</comment>
<evidence type="ECO:0000256" key="4">
    <source>
        <dbReference type="ARBA" id="ARBA00013085"/>
    </source>
</evidence>
<accession>A0A5C5BCJ8</accession>
<evidence type="ECO:0000256" key="13">
    <source>
        <dbReference type="SAM" id="MobiDB-lite"/>
    </source>
</evidence>
<dbReference type="InterPro" id="IPR051090">
    <property type="entry name" value="Inositol_monoP_superfamily"/>
</dbReference>
<evidence type="ECO:0000256" key="3">
    <source>
        <dbReference type="ARBA" id="ARBA00009759"/>
    </source>
</evidence>